<dbReference type="GO" id="GO:0031929">
    <property type="term" value="P:TOR signaling"/>
    <property type="evidence" value="ECO:0007669"/>
    <property type="project" value="UniProtKB-UniRule"/>
</dbReference>
<evidence type="ECO:0000256" key="5">
    <source>
        <dbReference type="RuleBase" id="RU369068"/>
    </source>
</evidence>
<keyword evidence="5" id="KW-0963">Cytoplasm</keyword>
<dbReference type="InterPro" id="IPR015943">
    <property type="entry name" value="WD40/YVTN_repeat-like_dom_sf"/>
</dbReference>
<sequence length="355" mass="40162">MHADSVRSGPRPSEVLDEGVLLCSGGYDNVIKVWSAYSGTCHQRSLSHTESQVNCLHITPDRSYFVAGGYQCVRLYDINSKNNNPTVTYDGILKNVTSLGSHEDFSFMFTTGEDGSARIWDPKDSRGGSQCHRMFEAKAPLNFGVLHPNQTCLFVSDQQGSIYMWDLRNNYNDTIVLNKESSIQCVDIDAQARYACAVDNKGFMYFMRLDEPVGEKSPFFNEFRTSLKIAAHSKYGLKCKFSPDGQSVVTTSADTTAKVWDVLELERRLDEQCSLNVDEMEFKEASMEPKMVLKRENVQRWVWDLAFTMDSENLFTASSDNMVRLWNLKSGEVVREYTGHTKAVIALAFMDKPVE</sequence>
<feature type="repeat" description="WD" evidence="4">
    <location>
        <begin position="229"/>
        <end position="262"/>
    </location>
</feature>
<dbReference type="KEGG" id="goe:100909229"/>
<feature type="repeat" description="WD" evidence="4">
    <location>
        <begin position="89"/>
        <end position="121"/>
    </location>
</feature>
<evidence type="ECO:0000313" key="6">
    <source>
        <dbReference type="Proteomes" id="UP000694867"/>
    </source>
</evidence>
<evidence type="ECO:0000256" key="4">
    <source>
        <dbReference type="PROSITE-ProRule" id="PRU00221"/>
    </source>
</evidence>
<comment type="function">
    <text evidence="5">Subunit of TORC1 and TORC2, which regulate cell growth and survival in response to nutrient and hormonal signals.</text>
</comment>
<dbReference type="InterPro" id="IPR020472">
    <property type="entry name" value="WD40_PAC1"/>
</dbReference>
<dbReference type="CTD" id="31903"/>
<evidence type="ECO:0000256" key="1">
    <source>
        <dbReference type="ARBA" id="ARBA00009890"/>
    </source>
</evidence>
<keyword evidence="6" id="KW-1185">Reference proteome</keyword>
<dbReference type="GeneID" id="100909229"/>
<dbReference type="InterPro" id="IPR019775">
    <property type="entry name" value="WD40_repeat_CS"/>
</dbReference>
<dbReference type="PANTHER" id="PTHR19842">
    <property type="entry name" value="G BETA-LIKE PROTEIN GBL"/>
    <property type="match status" value="1"/>
</dbReference>
<dbReference type="PROSITE" id="PS50294">
    <property type="entry name" value="WD_REPEATS_REGION"/>
    <property type="match status" value="2"/>
</dbReference>
<evidence type="ECO:0000313" key="7">
    <source>
        <dbReference type="RefSeq" id="XP_003745356.1"/>
    </source>
</evidence>
<gene>
    <name evidence="7" type="primary">LOC100909229</name>
</gene>
<accession>A0AAJ6QVR0</accession>
<dbReference type="InterPro" id="IPR037588">
    <property type="entry name" value="MLST8"/>
</dbReference>
<dbReference type="PROSITE" id="PS00678">
    <property type="entry name" value="WD_REPEATS_1"/>
    <property type="match status" value="2"/>
</dbReference>
<name>A0AAJ6QVR0_9ACAR</name>
<dbReference type="GO" id="GO:0031931">
    <property type="term" value="C:TORC1 complex"/>
    <property type="evidence" value="ECO:0007669"/>
    <property type="project" value="UniProtKB-UniRule"/>
</dbReference>
<dbReference type="SMART" id="SM00320">
    <property type="entry name" value="WD40"/>
    <property type="match status" value="6"/>
</dbReference>
<comment type="subunit">
    <text evidence="5">Part of TORC1 complex. Part of the TORC2 complex.</text>
</comment>
<keyword evidence="2 4" id="KW-0853">WD repeat</keyword>
<dbReference type="SUPFAM" id="SSF50978">
    <property type="entry name" value="WD40 repeat-like"/>
    <property type="match status" value="1"/>
</dbReference>
<feature type="repeat" description="WD" evidence="4">
    <location>
        <begin position="302"/>
        <end position="336"/>
    </location>
</feature>
<dbReference type="GO" id="GO:0005737">
    <property type="term" value="C:cytoplasm"/>
    <property type="evidence" value="ECO:0007669"/>
    <property type="project" value="UniProtKB-SubCell"/>
</dbReference>
<dbReference type="InterPro" id="IPR036322">
    <property type="entry name" value="WD40_repeat_dom_sf"/>
</dbReference>
<keyword evidence="3 5" id="KW-0677">Repeat</keyword>
<organism evidence="6 7">
    <name type="scientific">Galendromus occidentalis</name>
    <name type="common">western predatory mite</name>
    <dbReference type="NCBI Taxonomy" id="34638"/>
    <lineage>
        <taxon>Eukaryota</taxon>
        <taxon>Metazoa</taxon>
        <taxon>Ecdysozoa</taxon>
        <taxon>Arthropoda</taxon>
        <taxon>Chelicerata</taxon>
        <taxon>Arachnida</taxon>
        <taxon>Acari</taxon>
        <taxon>Parasitiformes</taxon>
        <taxon>Mesostigmata</taxon>
        <taxon>Gamasina</taxon>
        <taxon>Phytoseioidea</taxon>
        <taxon>Phytoseiidae</taxon>
        <taxon>Typhlodrominae</taxon>
        <taxon>Galendromus</taxon>
    </lineage>
</organism>
<dbReference type="PANTHER" id="PTHR19842:SF0">
    <property type="entry name" value="TARGET OF RAPAMYCIN COMPLEX SUBUNIT LST8"/>
    <property type="match status" value="1"/>
</dbReference>
<dbReference type="Pfam" id="PF00400">
    <property type="entry name" value="WD40"/>
    <property type="match status" value="4"/>
</dbReference>
<evidence type="ECO:0000256" key="3">
    <source>
        <dbReference type="ARBA" id="ARBA00022737"/>
    </source>
</evidence>
<evidence type="ECO:0000256" key="2">
    <source>
        <dbReference type="ARBA" id="ARBA00022574"/>
    </source>
</evidence>
<comment type="subcellular location">
    <subcellularLocation>
        <location evidence="5">Cytoplasm</location>
    </subcellularLocation>
</comment>
<dbReference type="Proteomes" id="UP000694867">
    <property type="component" value="Unplaced"/>
</dbReference>
<dbReference type="Gene3D" id="2.130.10.10">
    <property type="entry name" value="YVTN repeat-like/Quinoprotein amine dehydrogenase"/>
    <property type="match status" value="1"/>
</dbReference>
<proteinExistence type="inferred from homology"/>
<dbReference type="RefSeq" id="XP_003745356.1">
    <property type="nucleotide sequence ID" value="XM_003745308.2"/>
</dbReference>
<dbReference type="GO" id="GO:0032956">
    <property type="term" value="P:regulation of actin cytoskeleton organization"/>
    <property type="evidence" value="ECO:0007669"/>
    <property type="project" value="TreeGrafter"/>
</dbReference>
<comment type="similarity">
    <text evidence="1 5">Belongs to the WD repeat LST8 family.</text>
</comment>
<dbReference type="InterPro" id="IPR001680">
    <property type="entry name" value="WD40_rpt"/>
</dbReference>
<protein>
    <recommendedName>
        <fullName evidence="5">Target of rapamycin complex subunit lst8</fullName>
        <shortName evidence="5">TORC subunit lst8</shortName>
    </recommendedName>
</protein>
<dbReference type="PRINTS" id="PR00320">
    <property type="entry name" value="GPROTEINBRPT"/>
</dbReference>
<dbReference type="PROSITE" id="PS50082">
    <property type="entry name" value="WD_REPEATS_2"/>
    <property type="match status" value="3"/>
</dbReference>
<dbReference type="AlphaFoldDB" id="A0AAJ6QVR0"/>
<dbReference type="GO" id="GO:0031932">
    <property type="term" value="C:TORC2 complex"/>
    <property type="evidence" value="ECO:0007669"/>
    <property type="project" value="UniProtKB-UniRule"/>
</dbReference>
<reference evidence="7" key="1">
    <citation type="submission" date="2025-08" db="UniProtKB">
        <authorList>
            <consortium name="RefSeq"/>
        </authorList>
    </citation>
    <scope>IDENTIFICATION</scope>
</reference>